<gene>
    <name evidence="3" type="ORF">DUT91_17375</name>
</gene>
<protein>
    <submittedName>
        <fullName evidence="3">Lipopolysaccharide biosynthesis protein</fullName>
    </submittedName>
</protein>
<dbReference type="GO" id="GO:0005886">
    <property type="term" value="C:plasma membrane"/>
    <property type="evidence" value="ECO:0007669"/>
    <property type="project" value="TreeGrafter"/>
</dbReference>
<evidence type="ECO:0000313" key="4">
    <source>
        <dbReference type="Proteomes" id="UP000253420"/>
    </source>
</evidence>
<dbReference type="SUPFAM" id="SSF52540">
    <property type="entry name" value="P-loop containing nucleoside triphosphate hydrolases"/>
    <property type="match status" value="1"/>
</dbReference>
<dbReference type="Pfam" id="PF01656">
    <property type="entry name" value="CbiA"/>
    <property type="match status" value="1"/>
</dbReference>
<evidence type="ECO:0000259" key="2">
    <source>
        <dbReference type="Pfam" id="PF01656"/>
    </source>
</evidence>
<feature type="coiled-coil region" evidence="1">
    <location>
        <begin position="353"/>
        <end position="404"/>
    </location>
</feature>
<reference evidence="3 4" key="1">
    <citation type="submission" date="2018-07" db="EMBL/GenBank/DDBJ databases">
        <title>The draft genome of Phyllobacterium salinisoli.</title>
        <authorList>
            <person name="Liu L."/>
            <person name="Li L."/>
            <person name="Zhang X."/>
            <person name="Liang L."/>
        </authorList>
    </citation>
    <scope>NUCLEOTIDE SEQUENCE [LARGE SCALE GENOMIC DNA]</scope>
    <source>
        <strain evidence="3 4">LLAN61</strain>
    </source>
</reference>
<dbReference type="Proteomes" id="UP000253420">
    <property type="component" value="Unassembled WGS sequence"/>
</dbReference>
<name>A0A368K3S1_9HYPH</name>
<dbReference type="EMBL" id="QOZG01000007">
    <property type="protein sequence ID" value="RCS22650.1"/>
    <property type="molecule type" value="Genomic_DNA"/>
</dbReference>
<keyword evidence="1" id="KW-0175">Coiled coil</keyword>
<dbReference type="PANTHER" id="PTHR32309">
    <property type="entry name" value="TYROSINE-PROTEIN KINASE"/>
    <property type="match status" value="1"/>
</dbReference>
<organism evidence="3 4">
    <name type="scientific">Phyllobacterium salinisoli</name>
    <dbReference type="NCBI Taxonomy" id="1899321"/>
    <lineage>
        <taxon>Bacteria</taxon>
        <taxon>Pseudomonadati</taxon>
        <taxon>Pseudomonadota</taxon>
        <taxon>Alphaproteobacteria</taxon>
        <taxon>Hyphomicrobiales</taxon>
        <taxon>Phyllobacteriaceae</taxon>
        <taxon>Phyllobacterium</taxon>
    </lineage>
</organism>
<feature type="domain" description="CobQ/CobB/MinD/ParA nucleotide binding" evidence="2">
    <location>
        <begin position="535"/>
        <end position="709"/>
    </location>
</feature>
<sequence>MIISEVPSAGSRTSMPLFLALIKRRKYMLTIPTLAGLGMGLAGYSTAPWNYVSEAVLVLDVRRVQALPTESVVSPLPQDSPVLRTELDVINSRMMARNVIRRLESQGVAVLTDQPAKTLVSSWMDRFRYIFDGAAYAQLAAAPEINEPELSAIERRKTDILISNLRVTNDGRSYTIFITYRAPDPAYAAKVANAFGEAYLAHQIEVQQSATRRVSDWLGDKLVTLRSDLEASEKAAENFRQKAGLAEANGVTFQAQRVAALNAEIVASTGALSLAQARLQTAMVLRQGDDTPALAEILASPAIQALRLEEARVERRLAELRSTGAVKSAEIPALASEQAALKKQIGTEIDEIIKSLSNEIAIAQRRRNTMEATLLEAQNELSRADQAQVEAAQLEREANANRAIYESYLTRYKQTIEQDGIAAPEAQMISMAEPASARASPRLITWLLLGFGIGGVAAAAGTAFREATDGALRDSKALETTTGVPVAAMVPLLSPAEMQAVKTSAPDASTAFGRALGAIYASLHTGPSIDRGKAIAFLSEREGEGKSLLVAGLARALAAAGVKVVVVDTNFHSPQMAKQFEVNPAFFIDEIVKSNRSASDIICNDRISGVNIVAAQPKGVPSQILLAGKRFQGLISDLKASHDVVLIDTLGIEGSPDALLAAVAADRTILVTRADAVHLDAITVAVQNLSACGRKPEGIVLNRVRPQGKPGGLVRPMADLRRLFV</sequence>
<dbReference type="InterPro" id="IPR027417">
    <property type="entry name" value="P-loop_NTPase"/>
</dbReference>
<dbReference type="InterPro" id="IPR050445">
    <property type="entry name" value="Bact_polysacc_biosynth/exp"/>
</dbReference>
<feature type="coiled-coil region" evidence="1">
    <location>
        <begin position="222"/>
        <end position="249"/>
    </location>
</feature>
<evidence type="ECO:0000313" key="3">
    <source>
        <dbReference type="EMBL" id="RCS22650.1"/>
    </source>
</evidence>
<evidence type="ECO:0000256" key="1">
    <source>
        <dbReference type="SAM" id="Coils"/>
    </source>
</evidence>
<comment type="caution">
    <text evidence="3">The sequence shown here is derived from an EMBL/GenBank/DDBJ whole genome shotgun (WGS) entry which is preliminary data.</text>
</comment>
<dbReference type="AlphaFoldDB" id="A0A368K3S1"/>
<dbReference type="PANTHER" id="PTHR32309:SF13">
    <property type="entry name" value="FERRIC ENTEROBACTIN TRANSPORT PROTEIN FEPE"/>
    <property type="match status" value="1"/>
</dbReference>
<dbReference type="OrthoDB" id="230260at2"/>
<dbReference type="GO" id="GO:0004713">
    <property type="term" value="F:protein tyrosine kinase activity"/>
    <property type="evidence" value="ECO:0007669"/>
    <property type="project" value="TreeGrafter"/>
</dbReference>
<dbReference type="RefSeq" id="WP_114441767.1">
    <property type="nucleotide sequence ID" value="NZ_QOZG01000007.1"/>
</dbReference>
<dbReference type="Gene3D" id="3.40.50.300">
    <property type="entry name" value="P-loop containing nucleotide triphosphate hydrolases"/>
    <property type="match status" value="1"/>
</dbReference>
<dbReference type="InterPro" id="IPR002586">
    <property type="entry name" value="CobQ/CobB/MinD/ParA_Nub-bd_dom"/>
</dbReference>
<keyword evidence="4" id="KW-1185">Reference proteome</keyword>
<accession>A0A368K3S1</accession>
<proteinExistence type="predicted"/>